<feature type="compositionally biased region" description="Basic and acidic residues" evidence="1">
    <location>
        <begin position="383"/>
        <end position="398"/>
    </location>
</feature>
<organism evidence="2 3">
    <name type="scientific">Planotetraspora phitsanulokensis</name>
    <dbReference type="NCBI Taxonomy" id="575192"/>
    <lineage>
        <taxon>Bacteria</taxon>
        <taxon>Bacillati</taxon>
        <taxon>Actinomycetota</taxon>
        <taxon>Actinomycetes</taxon>
        <taxon>Streptosporangiales</taxon>
        <taxon>Streptosporangiaceae</taxon>
        <taxon>Planotetraspora</taxon>
    </lineage>
</organism>
<evidence type="ECO:0000256" key="1">
    <source>
        <dbReference type="SAM" id="MobiDB-lite"/>
    </source>
</evidence>
<gene>
    <name evidence="2" type="ORF">Pph01_69200</name>
</gene>
<reference evidence="2 3" key="1">
    <citation type="submission" date="2021-01" db="EMBL/GenBank/DDBJ databases">
        <title>Whole genome shotgun sequence of Planotetraspora phitsanulokensis NBRC 104273.</title>
        <authorList>
            <person name="Komaki H."/>
            <person name="Tamura T."/>
        </authorList>
    </citation>
    <scope>NUCLEOTIDE SEQUENCE [LARGE SCALE GENOMIC DNA]</scope>
    <source>
        <strain evidence="2 3">NBRC 104273</strain>
    </source>
</reference>
<dbReference type="Proteomes" id="UP000622547">
    <property type="component" value="Unassembled WGS sequence"/>
</dbReference>
<evidence type="ECO:0000313" key="2">
    <source>
        <dbReference type="EMBL" id="GII41917.1"/>
    </source>
</evidence>
<comment type="caution">
    <text evidence="2">The sequence shown here is derived from an EMBL/GenBank/DDBJ whole genome shotgun (WGS) entry which is preliminary data.</text>
</comment>
<evidence type="ECO:0000313" key="3">
    <source>
        <dbReference type="Proteomes" id="UP000622547"/>
    </source>
</evidence>
<protein>
    <submittedName>
        <fullName evidence="2">Uncharacterized protein</fullName>
    </submittedName>
</protein>
<sequence length="398" mass="42706">MNDRTTAQPPTAASSLLTSPNDQGAAVYAVHQRILMLERAKLVTRAPDHLDPARSGLVLCGDGSSARLRQLRPSFTGVLAEDCAAYEKEVATADAPFSLPENVLFGGDLDSVLQAQIDRGANFAITPTRYVKAADIASLKAIMKKVNTLGRDDVIVTLPVSISWLRPETQSALIAVLGAIKHPVALILGGQYDPLKQFAAAPQHLRELLAKVPGTGLWRTDLAGFDALAHGAGFAAIGAGGSVRHLVPAGERAQTSRSGPNYPAVLVPDLLRFSTAEFLATSYANAAPPRCHCPQCGGYLDSFFGLTDAVKAAAHAHNTATWNAWLPDLLDQPALPDRQRWWRSRCKLAVDAHALENNRIKQPGRFKPEPPLQKWATLPIADGGDKDATDDRESSRQS</sequence>
<name>A0A8J3XHF3_9ACTN</name>
<proteinExistence type="predicted"/>
<dbReference type="RefSeq" id="WP_204077362.1">
    <property type="nucleotide sequence ID" value="NZ_BAABHI010000011.1"/>
</dbReference>
<keyword evidence="3" id="KW-1185">Reference proteome</keyword>
<accession>A0A8J3XHF3</accession>
<feature type="region of interest" description="Disordered" evidence="1">
    <location>
        <begin position="360"/>
        <end position="398"/>
    </location>
</feature>
<dbReference type="EMBL" id="BOOP01000037">
    <property type="protein sequence ID" value="GII41917.1"/>
    <property type="molecule type" value="Genomic_DNA"/>
</dbReference>
<dbReference type="AlphaFoldDB" id="A0A8J3XHF3"/>